<dbReference type="PROSITE" id="PS50011">
    <property type="entry name" value="PROTEIN_KINASE_DOM"/>
    <property type="match status" value="1"/>
</dbReference>
<keyword evidence="2" id="KW-0808">Transferase</keyword>
<dbReference type="HOGENOM" id="CLU_000288_63_0_1"/>
<keyword evidence="1" id="KW-0723">Serine/threonine-protein kinase</keyword>
<evidence type="ECO:0000256" key="5">
    <source>
        <dbReference type="ARBA" id="ARBA00022840"/>
    </source>
</evidence>
<keyword evidence="5" id="KW-0067">ATP-binding</keyword>
<evidence type="ECO:0000256" key="3">
    <source>
        <dbReference type="ARBA" id="ARBA00022741"/>
    </source>
</evidence>
<organism evidence="7 8">
    <name type="scientific">Kuraishia capsulata CBS 1993</name>
    <dbReference type="NCBI Taxonomy" id="1382522"/>
    <lineage>
        <taxon>Eukaryota</taxon>
        <taxon>Fungi</taxon>
        <taxon>Dikarya</taxon>
        <taxon>Ascomycota</taxon>
        <taxon>Saccharomycotina</taxon>
        <taxon>Pichiomycetes</taxon>
        <taxon>Pichiales</taxon>
        <taxon>Pichiaceae</taxon>
        <taxon>Kuraishia</taxon>
    </lineage>
</organism>
<dbReference type="SUPFAM" id="SSF56112">
    <property type="entry name" value="Protein kinase-like (PK-like)"/>
    <property type="match status" value="1"/>
</dbReference>
<dbReference type="GeneID" id="34523209"/>
<evidence type="ECO:0000259" key="6">
    <source>
        <dbReference type="PROSITE" id="PS50011"/>
    </source>
</evidence>
<dbReference type="InterPro" id="IPR011009">
    <property type="entry name" value="Kinase-like_dom_sf"/>
</dbReference>
<dbReference type="Gene3D" id="3.30.200.20">
    <property type="entry name" value="Phosphorylase Kinase, domain 1"/>
    <property type="match status" value="1"/>
</dbReference>
<dbReference type="FunFam" id="3.30.200.20:FF:000042">
    <property type="entry name" value="Aurora kinase A"/>
    <property type="match status" value="1"/>
</dbReference>
<feature type="domain" description="Protein kinase" evidence="6">
    <location>
        <begin position="12"/>
        <end position="274"/>
    </location>
</feature>
<dbReference type="EMBL" id="HG793131">
    <property type="protein sequence ID" value="CDK29838.1"/>
    <property type="molecule type" value="Genomic_DNA"/>
</dbReference>
<evidence type="ECO:0000313" key="8">
    <source>
        <dbReference type="Proteomes" id="UP000019384"/>
    </source>
</evidence>
<evidence type="ECO:0000256" key="2">
    <source>
        <dbReference type="ARBA" id="ARBA00022679"/>
    </source>
</evidence>
<accession>W6MTP2</accession>
<dbReference type="InterPro" id="IPR000719">
    <property type="entry name" value="Prot_kinase_dom"/>
</dbReference>
<evidence type="ECO:0000313" key="7">
    <source>
        <dbReference type="EMBL" id="CDK29838.1"/>
    </source>
</evidence>
<sequence>MDTPTCSKVHDYMYGETLGESTFGQVIRGLVRKTGEHVAIKIMNKNDLKKRGLTEMFRNEVAILEQLNDKSVLRLIDHFEDTKNLYIVTQLAHGGELFDEIISRSRFTEPDSREAIRQILHSVEYLHDLGIAHRDIKPENILYVSAEENSELILADFGIAKFKREGFSDTVGSLGYAAPEVVMCALDPASKNYTEKCDIFSVGVVSYMLLSGFSPFEASTLDDFVNKEIPRGIKFPAKYWGEVSESAREFVLSMLNTDPDKRPSATELLCHPWMSADLDDMVNLLQNIREGFNARRKLLQTVEVVKLHNQMKKYHDLKDKDAEKVKSDTKGDLFVQLVKAAVENRETLDALNTITPAN</sequence>
<dbReference type="Pfam" id="PF00069">
    <property type="entry name" value="Pkinase"/>
    <property type="match status" value="1"/>
</dbReference>
<name>W6MTP2_9ASCO</name>
<evidence type="ECO:0000256" key="1">
    <source>
        <dbReference type="ARBA" id="ARBA00022527"/>
    </source>
</evidence>
<dbReference type="GO" id="GO:0004674">
    <property type="term" value="F:protein serine/threonine kinase activity"/>
    <property type="evidence" value="ECO:0007669"/>
    <property type="project" value="UniProtKB-KW"/>
</dbReference>
<dbReference type="Gene3D" id="1.10.510.10">
    <property type="entry name" value="Transferase(Phosphotransferase) domain 1"/>
    <property type="match status" value="1"/>
</dbReference>
<dbReference type="InterPro" id="IPR050205">
    <property type="entry name" value="CDPK_Ser/Thr_kinases"/>
</dbReference>
<keyword evidence="4" id="KW-0418">Kinase</keyword>
<dbReference type="STRING" id="1382522.W6MTP2"/>
<dbReference type="PROSITE" id="PS00108">
    <property type="entry name" value="PROTEIN_KINASE_ST"/>
    <property type="match status" value="1"/>
</dbReference>
<dbReference type="RefSeq" id="XP_022461821.1">
    <property type="nucleotide sequence ID" value="XM_022602974.1"/>
</dbReference>
<dbReference type="PANTHER" id="PTHR24349">
    <property type="entry name" value="SERINE/THREONINE-PROTEIN KINASE"/>
    <property type="match status" value="1"/>
</dbReference>
<keyword evidence="3" id="KW-0547">Nucleotide-binding</keyword>
<evidence type="ECO:0000256" key="4">
    <source>
        <dbReference type="ARBA" id="ARBA00022777"/>
    </source>
</evidence>
<dbReference type="InterPro" id="IPR008271">
    <property type="entry name" value="Ser/Thr_kinase_AS"/>
</dbReference>
<proteinExistence type="predicted"/>
<protein>
    <recommendedName>
        <fullName evidence="6">Protein kinase domain-containing protein</fullName>
    </recommendedName>
</protein>
<keyword evidence="8" id="KW-1185">Reference proteome</keyword>
<dbReference type="OrthoDB" id="40902at2759"/>
<dbReference type="FunFam" id="1.10.510.10:FF:000571">
    <property type="entry name" value="Maternal embryonic leucine zipper kinase"/>
    <property type="match status" value="1"/>
</dbReference>
<reference evidence="7" key="1">
    <citation type="submission" date="2013-12" db="EMBL/GenBank/DDBJ databases">
        <authorList>
            <person name="Genoscope - CEA"/>
        </authorList>
    </citation>
    <scope>NUCLEOTIDE SEQUENCE</scope>
    <source>
        <strain evidence="7">CBS 1993</strain>
    </source>
</reference>
<dbReference type="GO" id="GO:0005524">
    <property type="term" value="F:ATP binding"/>
    <property type="evidence" value="ECO:0007669"/>
    <property type="project" value="UniProtKB-KW"/>
</dbReference>
<gene>
    <name evidence="7" type="ORF">KUCA_T00005832001</name>
</gene>
<dbReference type="Proteomes" id="UP000019384">
    <property type="component" value="Unassembled WGS sequence"/>
</dbReference>
<reference evidence="7" key="2">
    <citation type="submission" date="2014-02" db="EMBL/GenBank/DDBJ databases">
        <title>Complete DNA sequence of /Kuraishia capsulata/ illustrates novel genomic features among budding yeasts (/Saccharomycotina/).</title>
        <authorList>
            <person name="Morales L."/>
            <person name="Noel B."/>
            <person name="Porcel B."/>
            <person name="Marcet-Houben M."/>
            <person name="Hullo M-F."/>
            <person name="Sacerdot C."/>
            <person name="Tekaia F."/>
            <person name="Leh-Louis V."/>
            <person name="Despons L."/>
            <person name="Khanna V."/>
            <person name="Aury J-M."/>
            <person name="Barbe V."/>
            <person name="Couloux A."/>
            <person name="Labadie K."/>
            <person name="Pelletier E."/>
            <person name="Souciet J-L."/>
            <person name="Boekhout T."/>
            <person name="Gabaldon T."/>
            <person name="Wincker P."/>
            <person name="Dujon B."/>
        </authorList>
    </citation>
    <scope>NUCLEOTIDE SEQUENCE</scope>
    <source>
        <strain evidence="7">CBS 1993</strain>
    </source>
</reference>
<dbReference type="AlphaFoldDB" id="W6MTP2"/>
<dbReference type="CDD" id="cd05117">
    <property type="entry name" value="STKc_CAMK"/>
    <property type="match status" value="1"/>
</dbReference>
<dbReference type="SMART" id="SM00220">
    <property type="entry name" value="S_TKc"/>
    <property type="match status" value="1"/>
</dbReference>